<reference evidence="4 5" key="1">
    <citation type="submission" date="2021-03" db="EMBL/GenBank/DDBJ databases">
        <title>Genomic and phenotypic characterization of Chloracidobacterium isolates provides evidence for multiple species.</title>
        <authorList>
            <person name="Saini M.K."/>
            <person name="Costas A.M.G."/>
            <person name="Tank M."/>
            <person name="Bryant D.A."/>
        </authorList>
    </citation>
    <scope>NUCLEOTIDE SEQUENCE [LARGE SCALE GENOMIC DNA]</scope>
    <source>
        <strain evidence="4 5">N</strain>
    </source>
</reference>
<dbReference type="RefSeq" id="WP_211421868.1">
    <property type="nucleotide sequence ID" value="NZ_CP072642.1"/>
</dbReference>
<feature type="domain" description="Response regulatory" evidence="2">
    <location>
        <begin position="7"/>
        <end position="122"/>
    </location>
</feature>
<dbReference type="Proteomes" id="UP000677668">
    <property type="component" value="Chromosome 1"/>
</dbReference>
<protein>
    <submittedName>
        <fullName evidence="4">Response regulator</fullName>
    </submittedName>
</protein>
<feature type="modified residue" description="4-aspartylphosphate" evidence="1">
    <location>
        <position position="57"/>
    </location>
</feature>
<name>A0ABX8AXS9_9BACT</name>
<evidence type="ECO:0000259" key="2">
    <source>
        <dbReference type="PROSITE" id="PS50110"/>
    </source>
</evidence>
<sequence>MSSNNRRVMIVEDEILIAEALRLRLERMGCEVVGTVDSGEEALNLVANTTPDLVLMDIRLAGPMDGITAGEHIHSRFGLPVVYLTANSDPETIERVIRSQPYGYISKPIDDATLRSTLSIAFQKSELERTYRRRERHYLSTLAKLESAVFVLDAAGRVCFLNPAAMALTGVEAGNPDTFSIDEVLAFVNEAGERLDPVGQCLTLQQEVTLDHVWCQTRSGKRAHVQVDVIPIPEEPAAESGSDKLDVVLLLHALPLTSLQTGLPEFIRVCAYCRDIMERDASGQTVTVRFETYFRRMCNYQFTHGICPSCRSTFFKSKKPASSPGDADEA</sequence>
<proteinExistence type="predicted"/>
<dbReference type="Gene3D" id="3.40.50.2300">
    <property type="match status" value="1"/>
</dbReference>
<evidence type="ECO:0000256" key="1">
    <source>
        <dbReference type="PROSITE-ProRule" id="PRU00169"/>
    </source>
</evidence>
<accession>A0ABX8AXS9</accession>
<dbReference type="CDD" id="cd17534">
    <property type="entry name" value="REC_DC-like"/>
    <property type="match status" value="1"/>
</dbReference>
<dbReference type="PANTHER" id="PTHR43228">
    <property type="entry name" value="TWO-COMPONENT RESPONSE REGULATOR"/>
    <property type="match status" value="1"/>
</dbReference>
<dbReference type="CDD" id="cd00130">
    <property type="entry name" value="PAS"/>
    <property type="match status" value="1"/>
</dbReference>
<dbReference type="SMART" id="SM00448">
    <property type="entry name" value="REC"/>
    <property type="match status" value="1"/>
</dbReference>
<dbReference type="SUPFAM" id="SSF55785">
    <property type="entry name" value="PYP-like sensor domain (PAS domain)"/>
    <property type="match status" value="1"/>
</dbReference>
<dbReference type="InterPro" id="IPR052048">
    <property type="entry name" value="ST_Response_Regulator"/>
</dbReference>
<dbReference type="Pfam" id="PF00072">
    <property type="entry name" value="Response_reg"/>
    <property type="match status" value="1"/>
</dbReference>
<organism evidence="4 5">
    <name type="scientific">Chloracidobacterium sp. N</name>
    <dbReference type="NCBI Taxonomy" id="2821540"/>
    <lineage>
        <taxon>Bacteria</taxon>
        <taxon>Pseudomonadati</taxon>
        <taxon>Acidobacteriota</taxon>
        <taxon>Terriglobia</taxon>
        <taxon>Terriglobales</taxon>
        <taxon>Acidobacteriaceae</taxon>
        <taxon>Chloracidobacterium</taxon>
        <taxon>Chloracidobacterium aggregatum</taxon>
    </lineage>
</organism>
<evidence type="ECO:0000313" key="4">
    <source>
        <dbReference type="EMBL" id="QUV93489.1"/>
    </source>
</evidence>
<dbReference type="SUPFAM" id="SSF52172">
    <property type="entry name" value="CheY-like"/>
    <property type="match status" value="1"/>
</dbReference>
<dbReference type="PROSITE" id="PS50112">
    <property type="entry name" value="PAS"/>
    <property type="match status" value="1"/>
</dbReference>
<keyword evidence="1" id="KW-0597">Phosphoprotein</keyword>
<dbReference type="InterPro" id="IPR035965">
    <property type="entry name" value="PAS-like_dom_sf"/>
</dbReference>
<dbReference type="PANTHER" id="PTHR43228:SF6">
    <property type="entry name" value="RESPONSE REGULATOR RECEIVER"/>
    <property type="match status" value="1"/>
</dbReference>
<dbReference type="PROSITE" id="PS50110">
    <property type="entry name" value="RESPONSE_REGULATORY"/>
    <property type="match status" value="1"/>
</dbReference>
<dbReference type="InterPro" id="IPR001789">
    <property type="entry name" value="Sig_transdc_resp-reg_receiver"/>
</dbReference>
<evidence type="ECO:0000313" key="5">
    <source>
        <dbReference type="Proteomes" id="UP000677668"/>
    </source>
</evidence>
<dbReference type="Gene3D" id="3.30.450.20">
    <property type="entry name" value="PAS domain"/>
    <property type="match status" value="1"/>
</dbReference>
<dbReference type="InterPro" id="IPR011006">
    <property type="entry name" value="CheY-like_superfamily"/>
</dbReference>
<evidence type="ECO:0000259" key="3">
    <source>
        <dbReference type="PROSITE" id="PS50112"/>
    </source>
</evidence>
<feature type="domain" description="PAS" evidence="3">
    <location>
        <begin position="134"/>
        <end position="172"/>
    </location>
</feature>
<gene>
    <name evidence="4" type="ORF">J8C05_08930</name>
</gene>
<dbReference type="EMBL" id="CP072642">
    <property type="protein sequence ID" value="QUV93489.1"/>
    <property type="molecule type" value="Genomic_DNA"/>
</dbReference>
<dbReference type="InterPro" id="IPR000014">
    <property type="entry name" value="PAS"/>
</dbReference>
<keyword evidence="5" id="KW-1185">Reference proteome</keyword>